<proteinExistence type="predicted"/>
<sequence>MSDGPTLSRDINVYGMIQIPVASSRTFPPEPYHSWSIRAANLHADREILWKAFIEKMVKSGARVFLKDGEFVSRNWKLVFDIDAYNTLFGHGSYEPDEIAWLMENAEIQAIGQEAEGER</sequence>
<comment type="caution">
    <text evidence="1">The sequence shown here is derived from an EMBL/GenBank/DDBJ whole genome shotgun (WGS) entry which is preliminary data.</text>
</comment>
<dbReference type="AlphaFoldDB" id="A0A0F9I337"/>
<dbReference type="EMBL" id="LAZR01022472">
    <property type="protein sequence ID" value="KKL81762.1"/>
    <property type="molecule type" value="Genomic_DNA"/>
</dbReference>
<name>A0A0F9I337_9ZZZZ</name>
<protein>
    <submittedName>
        <fullName evidence="1">Uncharacterized protein</fullName>
    </submittedName>
</protein>
<organism evidence="1">
    <name type="scientific">marine sediment metagenome</name>
    <dbReference type="NCBI Taxonomy" id="412755"/>
    <lineage>
        <taxon>unclassified sequences</taxon>
        <taxon>metagenomes</taxon>
        <taxon>ecological metagenomes</taxon>
    </lineage>
</organism>
<gene>
    <name evidence="1" type="ORF">LCGC14_1991560</name>
</gene>
<evidence type="ECO:0000313" key="1">
    <source>
        <dbReference type="EMBL" id="KKL81762.1"/>
    </source>
</evidence>
<accession>A0A0F9I337</accession>
<reference evidence="1" key="1">
    <citation type="journal article" date="2015" name="Nature">
        <title>Complex archaea that bridge the gap between prokaryotes and eukaryotes.</title>
        <authorList>
            <person name="Spang A."/>
            <person name="Saw J.H."/>
            <person name="Jorgensen S.L."/>
            <person name="Zaremba-Niedzwiedzka K."/>
            <person name="Martijn J."/>
            <person name="Lind A.E."/>
            <person name="van Eijk R."/>
            <person name="Schleper C."/>
            <person name="Guy L."/>
            <person name="Ettema T.J."/>
        </authorList>
    </citation>
    <scope>NUCLEOTIDE SEQUENCE</scope>
</reference>